<keyword evidence="1" id="KW-0805">Transcription regulation</keyword>
<keyword evidence="2" id="KW-0238">DNA-binding</keyword>
<feature type="domain" description="HTH gntR-type" evidence="4">
    <location>
        <begin position="11"/>
        <end position="79"/>
    </location>
</feature>
<dbReference type="CDD" id="cd07377">
    <property type="entry name" value="WHTH_GntR"/>
    <property type="match status" value="1"/>
</dbReference>
<dbReference type="RefSeq" id="WP_109795446.1">
    <property type="nucleotide sequence ID" value="NZ_PHIG01000029.1"/>
</dbReference>
<evidence type="ECO:0000313" key="6">
    <source>
        <dbReference type="Proteomes" id="UP000229498"/>
    </source>
</evidence>
<organism evidence="5 6">
    <name type="scientific">Minwuia thermotolerans</name>
    <dbReference type="NCBI Taxonomy" id="2056226"/>
    <lineage>
        <taxon>Bacteria</taxon>
        <taxon>Pseudomonadati</taxon>
        <taxon>Pseudomonadota</taxon>
        <taxon>Alphaproteobacteria</taxon>
        <taxon>Minwuiales</taxon>
        <taxon>Minwuiaceae</taxon>
        <taxon>Minwuia</taxon>
    </lineage>
</organism>
<evidence type="ECO:0000256" key="1">
    <source>
        <dbReference type="ARBA" id="ARBA00023015"/>
    </source>
</evidence>
<dbReference type="NCBIfam" id="TIGR02325">
    <property type="entry name" value="C_P_lyase_phnF"/>
    <property type="match status" value="1"/>
</dbReference>
<dbReference type="AlphaFoldDB" id="A0A2M9G3G6"/>
<dbReference type="Pfam" id="PF00392">
    <property type="entry name" value="GntR"/>
    <property type="match status" value="1"/>
</dbReference>
<dbReference type="InterPro" id="IPR050679">
    <property type="entry name" value="Bact_HTH_transcr_reg"/>
</dbReference>
<reference evidence="5 6" key="1">
    <citation type="submission" date="2017-11" db="EMBL/GenBank/DDBJ databases">
        <title>Draft genome sequence of Rhizobiales bacterium SY3-13.</title>
        <authorList>
            <person name="Sun C."/>
        </authorList>
    </citation>
    <scope>NUCLEOTIDE SEQUENCE [LARGE SCALE GENOMIC DNA]</scope>
    <source>
        <strain evidence="5 6">SY3-13</strain>
    </source>
</reference>
<keyword evidence="6" id="KW-1185">Reference proteome</keyword>
<name>A0A2M9G3G6_9PROT</name>
<dbReference type="SUPFAM" id="SSF46785">
    <property type="entry name" value="Winged helix' DNA-binding domain"/>
    <property type="match status" value="1"/>
</dbReference>
<dbReference type="PROSITE" id="PS50949">
    <property type="entry name" value="HTH_GNTR"/>
    <property type="match status" value="1"/>
</dbReference>
<sequence length="248" mass="26402">MTFEIERGGASPVWAQIAEQIAVRIQGGGLKPGERLPTEAALSRGAGVNRHTVRRALAALDDAGLIRSEQGRGSFVREHVRDYAVGPRTRFSESLSGPEAERSRRLLSAGKVAADTAAAAALGLRRGARLWAIRTVSLVDGRPLSLTTHSFPAARFPDIAQRFEATLSVSRALAECGLGDYRRAVTRIQAVLPTAAEAETLELPRSRPLLRTESVNVDADGAPVEYGVALFAADRVQFVVGEDPVAGG</sequence>
<dbReference type="InterPro" id="IPR036388">
    <property type="entry name" value="WH-like_DNA-bd_sf"/>
</dbReference>
<dbReference type="Gene3D" id="3.40.1410.10">
    <property type="entry name" value="Chorismate lyase-like"/>
    <property type="match status" value="1"/>
</dbReference>
<protein>
    <submittedName>
        <fullName evidence="5">Phosphonate metabolism transcriptional regulator PhnF</fullName>
    </submittedName>
</protein>
<evidence type="ECO:0000313" key="5">
    <source>
        <dbReference type="EMBL" id="PJK30248.1"/>
    </source>
</evidence>
<evidence type="ECO:0000256" key="3">
    <source>
        <dbReference type="ARBA" id="ARBA00023163"/>
    </source>
</evidence>
<dbReference type="OrthoDB" id="5454556at2"/>
<dbReference type="PANTHER" id="PTHR44846">
    <property type="entry name" value="MANNOSYL-D-GLYCERATE TRANSPORT/METABOLISM SYSTEM REPRESSOR MNGR-RELATED"/>
    <property type="match status" value="1"/>
</dbReference>
<dbReference type="SUPFAM" id="SSF64288">
    <property type="entry name" value="Chorismate lyase-like"/>
    <property type="match status" value="1"/>
</dbReference>
<gene>
    <name evidence="5" type="primary">phnF</name>
    <name evidence="5" type="ORF">CVT23_07600</name>
</gene>
<dbReference type="GO" id="GO:0003700">
    <property type="term" value="F:DNA-binding transcription factor activity"/>
    <property type="evidence" value="ECO:0007669"/>
    <property type="project" value="InterPro"/>
</dbReference>
<dbReference type="InterPro" id="IPR036390">
    <property type="entry name" value="WH_DNA-bd_sf"/>
</dbReference>
<dbReference type="EMBL" id="PHIG01000029">
    <property type="protein sequence ID" value="PJK30248.1"/>
    <property type="molecule type" value="Genomic_DNA"/>
</dbReference>
<dbReference type="GO" id="GO:0045892">
    <property type="term" value="P:negative regulation of DNA-templated transcription"/>
    <property type="evidence" value="ECO:0007669"/>
    <property type="project" value="TreeGrafter"/>
</dbReference>
<comment type="caution">
    <text evidence="5">The sequence shown here is derived from an EMBL/GenBank/DDBJ whole genome shotgun (WGS) entry which is preliminary data.</text>
</comment>
<dbReference type="SMART" id="SM00866">
    <property type="entry name" value="UTRA"/>
    <property type="match status" value="1"/>
</dbReference>
<dbReference type="InterPro" id="IPR011663">
    <property type="entry name" value="UTRA"/>
</dbReference>
<dbReference type="InterPro" id="IPR012702">
    <property type="entry name" value="CP_lyase_PhnF"/>
</dbReference>
<dbReference type="Gene3D" id="1.10.10.10">
    <property type="entry name" value="Winged helix-like DNA-binding domain superfamily/Winged helix DNA-binding domain"/>
    <property type="match status" value="1"/>
</dbReference>
<dbReference type="PANTHER" id="PTHR44846:SF1">
    <property type="entry name" value="MANNOSYL-D-GLYCERATE TRANSPORT_METABOLISM SYSTEM REPRESSOR MNGR-RELATED"/>
    <property type="match status" value="1"/>
</dbReference>
<dbReference type="SMART" id="SM00345">
    <property type="entry name" value="HTH_GNTR"/>
    <property type="match status" value="1"/>
</dbReference>
<dbReference type="PRINTS" id="PR00035">
    <property type="entry name" value="HTHGNTR"/>
</dbReference>
<dbReference type="GO" id="GO:0003677">
    <property type="term" value="F:DNA binding"/>
    <property type="evidence" value="ECO:0007669"/>
    <property type="project" value="UniProtKB-KW"/>
</dbReference>
<dbReference type="InterPro" id="IPR028978">
    <property type="entry name" value="Chorismate_lyase_/UTRA_dom_sf"/>
</dbReference>
<keyword evidence="3" id="KW-0804">Transcription</keyword>
<dbReference type="InterPro" id="IPR000524">
    <property type="entry name" value="Tscrpt_reg_HTH_GntR"/>
</dbReference>
<dbReference type="Proteomes" id="UP000229498">
    <property type="component" value="Unassembled WGS sequence"/>
</dbReference>
<evidence type="ECO:0000256" key="2">
    <source>
        <dbReference type="ARBA" id="ARBA00023125"/>
    </source>
</evidence>
<proteinExistence type="predicted"/>
<dbReference type="Pfam" id="PF07702">
    <property type="entry name" value="UTRA"/>
    <property type="match status" value="1"/>
</dbReference>
<evidence type="ECO:0000259" key="4">
    <source>
        <dbReference type="PROSITE" id="PS50949"/>
    </source>
</evidence>
<accession>A0A2M9G3G6</accession>